<dbReference type="Proteomes" id="UP001595557">
    <property type="component" value="Unassembled WGS sequence"/>
</dbReference>
<comment type="caution">
    <text evidence="1">The sequence shown here is derived from an EMBL/GenBank/DDBJ whole genome shotgun (WGS) entry which is preliminary data.</text>
</comment>
<name>A0ABV7IAP0_9RHOB</name>
<reference evidence="2" key="1">
    <citation type="journal article" date="2019" name="Int. J. Syst. Evol. Microbiol.">
        <title>The Global Catalogue of Microorganisms (GCM) 10K type strain sequencing project: providing services to taxonomists for standard genome sequencing and annotation.</title>
        <authorList>
            <consortium name="The Broad Institute Genomics Platform"/>
            <consortium name="The Broad Institute Genome Sequencing Center for Infectious Disease"/>
            <person name="Wu L."/>
            <person name="Ma J."/>
        </authorList>
    </citation>
    <scope>NUCLEOTIDE SEQUENCE [LARGE SCALE GENOMIC DNA]</scope>
    <source>
        <strain evidence="2">KCTC 52239</strain>
    </source>
</reference>
<keyword evidence="2" id="KW-1185">Reference proteome</keyword>
<proteinExistence type="predicted"/>
<protein>
    <recommendedName>
        <fullName evidence="3">ParB-like nuclease domain-containing protein</fullName>
    </recommendedName>
</protein>
<accession>A0ABV7IAP0</accession>
<sequence>MTNTQLKWQDFPEINCPPKQIFNHENKTIFHVWKAIELIRERPDDFQFGAVQLQNLRAQIEGRGNLDLEYASSLEQEDATRPLLIATESDGQHRLIDGYHRALRCHWQGCIGASAWILNQQQTASISEPYREGFERI</sequence>
<organism evidence="1 2">
    <name type="scientific">Paracoccus fontiphilus</name>
    <dbReference type="NCBI Taxonomy" id="1815556"/>
    <lineage>
        <taxon>Bacteria</taxon>
        <taxon>Pseudomonadati</taxon>
        <taxon>Pseudomonadota</taxon>
        <taxon>Alphaproteobacteria</taxon>
        <taxon>Rhodobacterales</taxon>
        <taxon>Paracoccaceae</taxon>
        <taxon>Paracoccus</taxon>
    </lineage>
</organism>
<dbReference type="EMBL" id="JBHRTE010000010">
    <property type="protein sequence ID" value="MFC3166938.1"/>
    <property type="molecule type" value="Genomic_DNA"/>
</dbReference>
<evidence type="ECO:0000313" key="1">
    <source>
        <dbReference type="EMBL" id="MFC3166938.1"/>
    </source>
</evidence>
<evidence type="ECO:0000313" key="2">
    <source>
        <dbReference type="Proteomes" id="UP001595557"/>
    </source>
</evidence>
<dbReference type="RefSeq" id="WP_207465143.1">
    <property type="nucleotide sequence ID" value="NZ_JAFNAW010000003.1"/>
</dbReference>
<gene>
    <name evidence="1" type="ORF">ACFOD7_02620</name>
</gene>
<evidence type="ECO:0008006" key="3">
    <source>
        <dbReference type="Google" id="ProtNLM"/>
    </source>
</evidence>